<comment type="function">
    <text evidence="9">Plays a role in the sugar gustatory response.</text>
</comment>
<sequence>MLLGQCFAIMPLTGIRRASPRHVHFRFKSVPMIVTLIFMMASSVLTLCMLKYLLNIGVTAKNFVGQVFFTCVQCACILFIDLARHWPSLIRYWTHLELVFTKPPYEVLKRNLSQRVRQPALIIIALSLVEHSLYLSSAIVSYKQRVKFCTQNYNSTMGVSFDNYVKVNYDYVFPMLPYTRLIGVYVLLVNGTCTFIWNYMDLFIMMISKGLAYRFEQISKRIRRLEHEDRVPETTFMEIREHYVRMCELLERVDNVLSGIILLSCANNLYFVCCQLLNIFNKLRWPINYVYFWYSMLYLVGRTACVFLTAATINDESKSALSVLRRVSSKNWCVEVERLIFQMSTQTVALSGKKFYFLTRRLLFGMAGTIVTYELVLLQFDEPNRRKGLLPLCA</sequence>
<feature type="transmembrane region" description="Helical" evidence="10">
    <location>
        <begin position="256"/>
        <end position="279"/>
    </location>
</feature>
<evidence type="ECO:0000256" key="5">
    <source>
        <dbReference type="ARBA" id="ARBA00022989"/>
    </source>
</evidence>
<feature type="transmembrane region" description="Helical" evidence="10">
    <location>
        <begin position="33"/>
        <end position="54"/>
    </location>
</feature>
<evidence type="ECO:0000256" key="9">
    <source>
        <dbReference type="PIRNR" id="PIRNR038981"/>
    </source>
</evidence>
<dbReference type="OrthoDB" id="5800391at2759"/>
<dbReference type="KEGG" id="dhe:111597568"/>
<evidence type="ECO:0000256" key="1">
    <source>
        <dbReference type="ARBA" id="ARBA00004651"/>
    </source>
</evidence>
<dbReference type="GeneID" id="111597568"/>
<feature type="transmembrane region" description="Helical" evidence="10">
    <location>
        <begin position="362"/>
        <end position="380"/>
    </location>
</feature>
<evidence type="ECO:0000256" key="7">
    <source>
        <dbReference type="ARBA" id="ARBA00023170"/>
    </source>
</evidence>
<keyword evidence="4 10" id="KW-0812">Transmembrane</keyword>
<dbReference type="OMA" id="PAVVRIW"/>
<feature type="transmembrane region" description="Helical" evidence="10">
    <location>
        <begin position="63"/>
        <end position="83"/>
    </location>
</feature>
<proteinExistence type="inferred from homology"/>
<feature type="transmembrane region" description="Helical" evidence="10">
    <location>
        <begin position="181"/>
        <end position="200"/>
    </location>
</feature>
<dbReference type="Proteomes" id="UP000504633">
    <property type="component" value="Unplaced"/>
</dbReference>
<feature type="transmembrane region" description="Helical" evidence="10">
    <location>
        <begin position="120"/>
        <end position="142"/>
    </location>
</feature>
<keyword evidence="6 10" id="KW-0472">Membrane</keyword>
<dbReference type="AlphaFoldDB" id="A0A6J1LPX1"/>
<organism evidence="11 12">
    <name type="scientific">Drosophila hydei</name>
    <name type="common">Fruit fly</name>
    <dbReference type="NCBI Taxonomy" id="7224"/>
    <lineage>
        <taxon>Eukaryota</taxon>
        <taxon>Metazoa</taxon>
        <taxon>Ecdysozoa</taxon>
        <taxon>Arthropoda</taxon>
        <taxon>Hexapoda</taxon>
        <taxon>Insecta</taxon>
        <taxon>Pterygota</taxon>
        <taxon>Neoptera</taxon>
        <taxon>Endopterygota</taxon>
        <taxon>Diptera</taxon>
        <taxon>Brachycera</taxon>
        <taxon>Muscomorpha</taxon>
        <taxon>Ephydroidea</taxon>
        <taxon>Drosophilidae</taxon>
        <taxon>Drosophila</taxon>
    </lineage>
</organism>
<dbReference type="PIRSF" id="PIRSF038981">
    <property type="entry name" value="GRP"/>
    <property type="match status" value="1"/>
</dbReference>
<dbReference type="PANTHER" id="PTHR21421">
    <property type="entry name" value="GUSTATORY RECEPTOR"/>
    <property type="match status" value="1"/>
</dbReference>
<evidence type="ECO:0000256" key="8">
    <source>
        <dbReference type="ARBA" id="ARBA00023224"/>
    </source>
</evidence>
<keyword evidence="5 10" id="KW-1133">Transmembrane helix</keyword>
<keyword evidence="3" id="KW-1003">Cell membrane</keyword>
<comment type="similarity">
    <text evidence="2">Belongs to the insect chemoreceptor superfamily. Gustatory receptor (GR) family. Gr5a subfamily.</text>
</comment>
<dbReference type="Pfam" id="PF06151">
    <property type="entry name" value="Trehalose_recp"/>
    <property type="match status" value="1"/>
</dbReference>
<evidence type="ECO:0000256" key="3">
    <source>
        <dbReference type="ARBA" id="ARBA00022475"/>
    </source>
</evidence>
<protein>
    <recommendedName>
        <fullName evidence="9">Gustatory receptor</fullName>
    </recommendedName>
</protein>
<keyword evidence="8 9" id="KW-0807">Transducer</keyword>
<reference evidence="12" key="1">
    <citation type="submission" date="2025-08" db="UniProtKB">
        <authorList>
            <consortium name="RefSeq"/>
        </authorList>
    </citation>
    <scope>IDENTIFICATION</scope>
    <source>
        <strain evidence="12">15085-1641.00</strain>
        <tissue evidence="12">Whole body</tissue>
    </source>
</reference>
<dbReference type="RefSeq" id="XP_023168134.2">
    <property type="nucleotide sequence ID" value="XM_023312366.2"/>
</dbReference>
<dbReference type="GO" id="GO:0033041">
    <property type="term" value="F:sweet taste receptor activity"/>
    <property type="evidence" value="ECO:0007669"/>
    <property type="project" value="TreeGrafter"/>
</dbReference>
<dbReference type="GO" id="GO:0007165">
    <property type="term" value="P:signal transduction"/>
    <property type="evidence" value="ECO:0007669"/>
    <property type="project" value="UniProtKB-KW"/>
</dbReference>
<comment type="subcellular location">
    <subcellularLocation>
        <location evidence="1">Cell membrane</location>
        <topology evidence="1">Multi-pass membrane protein</topology>
    </subcellularLocation>
</comment>
<gene>
    <name evidence="12" type="primary">LOC111597568</name>
</gene>
<evidence type="ECO:0000256" key="6">
    <source>
        <dbReference type="ARBA" id="ARBA00023136"/>
    </source>
</evidence>
<evidence type="ECO:0000256" key="2">
    <source>
        <dbReference type="ARBA" id="ARBA00005327"/>
    </source>
</evidence>
<dbReference type="CTD" id="117481"/>
<evidence type="ECO:0000313" key="12">
    <source>
        <dbReference type="RefSeq" id="XP_023168134.2"/>
    </source>
</evidence>
<feature type="transmembrane region" description="Helical" evidence="10">
    <location>
        <begin position="291"/>
        <end position="313"/>
    </location>
</feature>
<evidence type="ECO:0000256" key="10">
    <source>
        <dbReference type="SAM" id="Phobius"/>
    </source>
</evidence>
<accession>A0A6J1LPX1</accession>
<evidence type="ECO:0000313" key="11">
    <source>
        <dbReference type="Proteomes" id="UP000504633"/>
    </source>
</evidence>
<name>A0A6J1LPX1_DROHY</name>
<evidence type="ECO:0000256" key="4">
    <source>
        <dbReference type="ARBA" id="ARBA00022692"/>
    </source>
</evidence>
<keyword evidence="7 9" id="KW-0675">Receptor</keyword>
<dbReference type="GO" id="GO:0005886">
    <property type="term" value="C:plasma membrane"/>
    <property type="evidence" value="ECO:0007669"/>
    <property type="project" value="UniProtKB-SubCell"/>
</dbReference>
<dbReference type="InterPro" id="IPR009318">
    <property type="entry name" value="Gustatory_rcpt"/>
</dbReference>
<dbReference type="PANTHER" id="PTHR21421:SF34">
    <property type="entry name" value="GUSTATORY RECEPTOR FOR SUGAR TASTE 61A-RELATED"/>
    <property type="match status" value="1"/>
</dbReference>
<keyword evidence="11" id="KW-1185">Reference proteome</keyword>